<evidence type="ECO:0000259" key="4">
    <source>
        <dbReference type="PROSITE" id="PS51387"/>
    </source>
</evidence>
<dbReference type="SUPFAM" id="SSF55447">
    <property type="entry name" value="CO dehydrogenase flavoprotein C-terminal domain-like"/>
    <property type="match status" value="1"/>
</dbReference>
<dbReference type="InterPro" id="IPR036683">
    <property type="entry name" value="CO_DH_flav_C_dom_sf"/>
</dbReference>
<organism evidence="5 6">
    <name type="scientific">Paenibacillus prosopidis</name>
    <dbReference type="NCBI Taxonomy" id="630520"/>
    <lineage>
        <taxon>Bacteria</taxon>
        <taxon>Bacillati</taxon>
        <taxon>Bacillota</taxon>
        <taxon>Bacilli</taxon>
        <taxon>Bacillales</taxon>
        <taxon>Paenibacillaceae</taxon>
        <taxon>Paenibacillus</taxon>
    </lineage>
</organism>
<dbReference type="EMBL" id="QPJD01000003">
    <property type="protein sequence ID" value="RCW50341.1"/>
    <property type="molecule type" value="Genomic_DNA"/>
</dbReference>
<reference evidence="5 6" key="1">
    <citation type="submission" date="2018-07" db="EMBL/GenBank/DDBJ databases">
        <title>Genomic Encyclopedia of Type Strains, Phase III (KMG-III): the genomes of soil and plant-associated and newly described type strains.</title>
        <authorList>
            <person name="Whitman W."/>
        </authorList>
    </citation>
    <scope>NUCLEOTIDE SEQUENCE [LARGE SCALE GENOMIC DNA]</scope>
    <source>
        <strain evidence="5 6">CECT 7506</strain>
    </source>
</reference>
<keyword evidence="2" id="KW-0274">FAD</keyword>
<evidence type="ECO:0000313" key="6">
    <source>
        <dbReference type="Proteomes" id="UP000252415"/>
    </source>
</evidence>
<evidence type="ECO:0000256" key="3">
    <source>
        <dbReference type="ARBA" id="ARBA00023002"/>
    </source>
</evidence>
<dbReference type="InterPro" id="IPR016169">
    <property type="entry name" value="FAD-bd_PCMH_sub2"/>
</dbReference>
<evidence type="ECO:0000313" key="5">
    <source>
        <dbReference type="EMBL" id="RCW50341.1"/>
    </source>
</evidence>
<accession>A0A368W4I3</accession>
<dbReference type="RefSeq" id="WP_114379170.1">
    <property type="nucleotide sequence ID" value="NZ_QPJD01000003.1"/>
</dbReference>
<feature type="domain" description="FAD-binding PCMH-type" evidence="4">
    <location>
        <begin position="7"/>
        <end position="182"/>
    </location>
</feature>
<proteinExistence type="predicted"/>
<name>A0A368W4I3_9BACL</name>
<dbReference type="InterPro" id="IPR016166">
    <property type="entry name" value="FAD-bd_PCMH"/>
</dbReference>
<dbReference type="OrthoDB" id="9774454at2"/>
<dbReference type="InterPro" id="IPR036318">
    <property type="entry name" value="FAD-bd_PCMH-like_sf"/>
</dbReference>
<dbReference type="Pfam" id="PF00941">
    <property type="entry name" value="FAD_binding_5"/>
    <property type="match status" value="1"/>
</dbReference>
<evidence type="ECO:0000256" key="1">
    <source>
        <dbReference type="ARBA" id="ARBA00022630"/>
    </source>
</evidence>
<gene>
    <name evidence="5" type="ORF">DFP97_103362</name>
</gene>
<dbReference type="InterPro" id="IPR051312">
    <property type="entry name" value="Diverse_Substr_Oxidored"/>
</dbReference>
<dbReference type="Gene3D" id="3.30.390.50">
    <property type="entry name" value="CO dehydrogenase flavoprotein, C-terminal domain"/>
    <property type="match status" value="1"/>
</dbReference>
<dbReference type="Proteomes" id="UP000252415">
    <property type="component" value="Unassembled WGS sequence"/>
</dbReference>
<sequence>MSMNVQETLTSPLVWHPQTAAEAWQYKQTYGIHSVFVAGGTLLRTHWESGAAPMPQHFIDLSAIRGLNEIRVGEEGLLIGGQSKLQECRTNPLLQRHFPMAVDAIRSIAAPSIRNLATIGGNIASIVGDSVPALLVYDASLIWYNGQTEQEEKLSDWLLAAGQSGYRNDRLLLSLKLPLKSETSRGDRDENSTNSKMKRFGAFHKVGRREAFTPSVVTAAVSGSITDTGLLNKIQIAVGGGQTIPRRLIEVEKEIVGTAVDGEMLRHLFDRALELYEPREDVFASASYRKQTAANLIVTELWKASGRFIGQGG</sequence>
<dbReference type="SMART" id="SM01092">
    <property type="entry name" value="CO_deh_flav_C"/>
    <property type="match status" value="1"/>
</dbReference>
<evidence type="ECO:0000256" key="2">
    <source>
        <dbReference type="ARBA" id="ARBA00022827"/>
    </source>
</evidence>
<dbReference type="PANTHER" id="PTHR42659:SF2">
    <property type="entry name" value="XANTHINE DEHYDROGENASE SUBUNIT C-RELATED"/>
    <property type="match status" value="1"/>
</dbReference>
<keyword evidence="1" id="KW-0285">Flavoprotein</keyword>
<dbReference type="GO" id="GO:0016491">
    <property type="term" value="F:oxidoreductase activity"/>
    <property type="evidence" value="ECO:0007669"/>
    <property type="project" value="UniProtKB-KW"/>
</dbReference>
<dbReference type="Gene3D" id="3.30.465.10">
    <property type="match status" value="1"/>
</dbReference>
<dbReference type="InterPro" id="IPR005107">
    <property type="entry name" value="CO_DH_flav_C"/>
</dbReference>
<keyword evidence="3" id="KW-0560">Oxidoreductase</keyword>
<comment type="caution">
    <text evidence="5">The sequence shown here is derived from an EMBL/GenBank/DDBJ whole genome shotgun (WGS) entry which is preliminary data.</text>
</comment>
<dbReference type="PROSITE" id="PS51387">
    <property type="entry name" value="FAD_PCMH"/>
    <property type="match status" value="1"/>
</dbReference>
<dbReference type="PANTHER" id="PTHR42659">
    <property type="entry name" value="XANTHINE DEHYDROGENASE SUBUNIT C-RELATED"/>
    <property type="match status" value="1"/>
</dbReference>
<dbReference type="AlphaFoldDB" id="A0A368W4I3"/>
<dbReference type="Pfam" id="PF03450">
    <property type="entry name" value="CO_deh_flav_C"/>
    <property type="match status" value="1"/>
</dbReference>
<protein>
    <submittedName>
        <fullName evidence="5">Carbon-monoxide dehydrogenase medium subunit</fullName>
    </submittedName>
</protein>
<keyword evidence="6" id="KW-1185">Reference proteome</keyword>
<dbReference type="GO" id="GO:0071949">
    <property type="term" value="F:FAD binding"/>
    <property type="evidence" value="ECO:0007669"/>
    <property type="project" value="InterPro"/>
</dbReference>
<dbReference type="SUPFAM" id="SSF56176">
    <property type="entry name" value="FAD-binding/transporter-associated domain-like"/>
    <property type="match status" value="1"/>
</dbReference>
<dbReference type="InterPro" id="IPR002346">
    <property type="entry name" value="Mopterin_DH_FAD-bd"/>
</dbReference>